<organism evidence="12 13">
    <name type="scientific">Tieghemostelium lacteum</name>
    <name type="common">Slime mold</name>
    <name type="synonym">Dictyostelium lacteum</name>
    <dbReference type="NCBI Taxonomy" id="361077"/>
    <lineage>
        <taxon>Eukaryota</taxon>
        <taxon>Amoebozoa</taxon>
        <taxon>Evosea</taxon>
        <taxon>Eumycetozoa</taxon>
        <taxon>Dictyostelia</taxon>
        <taxon>Dictyosteliales</taxon>
        <taxon>Raperosteliaceae</taxon>
        <taxon>Tieghemostelium</taxon>
    </lineage>
</organism>
<dbReference type="AlphaFoldDB" id="A0A152A1I0"/>
<dbReference type="FunFam" id="1.20.1440.90:FF:000001">
    <property type="entry name" value="Phosphoenolpyruvate carboxylase 1"/>
    <property type="match status" value="1"/>
</dbReference>
<dbReference type="GO" id="GO:0005829">
    <property type="term" value="C:cytosol"/>
    <property type="evidence" value="ECO:0007669"/>
    <property type="project" value="TreeGrafter"/>
</dbReference>
<dbReference type="SUPFAM" id="SSF51621">
    <property type="entry name" value="Phosphoenolpyruvate/pyruvate domain"/>
    <property type="match status" value="1"/>
</dbReference>
<sequence length="921" mass="105007">MPEVNPYDFGTLIPDDLDKDIEKFRKILSDSIKELESDGDEIIKLVGSLVLKVQPGDRSKEFLEQYVDKISSLSNEDSFKVSRVLSHFLNLINVAEQHHLIRSIRTSFLKGEDLKYSCEQVFKSLLESGSKPEEIYQALLQQNIELVMTAHPTQIMRRTMISKNNAIGESLALLESPSLTSFEREDAEKSLVREVSGSWLTDEIRRSKVTVEMEAQSGFAVIEQTLWNAIPKFLKILDRCSQKFLGGRQLPPSFVNIKIATWVGGDRDGNPNNNSEVTKQVSYFGRWIAATLYYKEIEVLLFELSMIKKNAALEELAQKSMERRQNSKLRYLTTLYKEFKEGIPSKECYRIVLAEIRDKMLLTKRKYEDLITGNRENIYLPGETYEYSDEIIQPLQVCYDSLVECGAREVANGRLLDNIRRLKCFGLVLSKMDIRQESTRHSDVIDTVTQYLGMGSYKEWDEKTRQDFLIRELENKRPLIPTDLPCSADVKEVLNTFKVAAELPDESLGAYVISMCQSPSDILAVHLLQKEAGNKHPQRVVPLFETAHDLDRAPHTMESLYQIPWYMKTIAGQQEIMLGYSDSAKDAGRLTSAWELYKAQEILTKLSEKYHIVQTLFHGRGGSIGRGGGSAHEGIMSQPGGSLNGRIRITEQGEMITAHYGQLGMALRTFELYTTAVLKQRLSPPSPPTDKWREIMEQLSVTSCKKYRSVVRDNPSFIKYFRTSTVQQEMVHLNIGSRPTKRAQASGIEGLRAIPWVFSLTQNRLILPVWLGIETALNEAIAKGWESDLFDMYKNWPFFSTTIDLVEMVLMKADPNIAQRYNELLVPPEYQNLGVEMIKELNSTINSILKLTKHSTLQEDNTILQHFVSIRRSFMDPINYIQAENLKRLRSQKPDSPDLQLLIDILLITFNGVSAGMKNTG</sequence>
<feature type="active site" evidence="11">
    <location>
        <position position="585"/>
    </location>
</feature>
<dbReference type="Pfam" id="PF00311">
    <property type="entry name" value="PEPcase"/>
    <property type="match status" value="1"/>
</dbReference>
<feature type="active site" evidence="10">
    <location>
        <position position="151"/>
    </location>
</feature>
<dbReference type="GO" id="GO:0006099">
    <property type="term" value="P:tricarboxylic acid cycle"/>
    <property type="evidence" value="ECO:0007669"/>
    <property type="project" value="InterPro"/>
</dbReference>
<evidence type="ECO:0000256" key="5">
    <source>
        <dbReference type="ARBA" id="ARBA00022490"/>
    </source>
</evidence>
<reference evidence="12 13" key="1">
    <citation type="submission" date="2015-12" db="EMBL/GenBank/DDBJ databases">
        <title>Dictyostelia acquired genes for synthesis and detection of signals that induce cell-type specialization by lateral gene transfer from prokaryotes.</title>
        <authorList>
            <person name="Gloeckner G."/>
            <person name="Schaap P."/>
        </authorList>
    </citation>
    <scope>NUCLEOTIDE SEQUENCE [LARGE SCALE GENOMIC DNA]</scope>
    <source>
        <strain evidence="12 13">TK</strain>
    </source>
</reference>
<evidence type="ECO:0000256" key="9">
    <source>
        <dbReference type="ARBA" id="ARBA00048995"/>
    </source>
</evidence>
<dbReference type="OrthoDB" id="1365747at2759"/>
<keyword evidence="13" id="KW-1185">Reference proteome</keyword>
<accession>A0A152A1I0</accession>
<keyword evidence="5" id="KW-0963">Cytoplasm</keyword>
<keyword evidence="8" id="KW-0120">Carbon dioxide fixation</keyword>
<evidence type="ECO:0000313" key="13">
    <source>
        <dbReference type="Proteomes" id="UP000076078"/>
    </source>
</evidence>
<evidence type="ECO:0000256" key="4">
    <source>
        <dbReference type="ARBA" id="ARBA00012305"/>
    </source>
</evidence>
<comment type="similarity">
    <text evidence="3">Belongs to the PEPCase type 1 family.</text>
</comment>
<comment type="caution">
    <text evidence="12">The sequence shown here is derived from an EMBL/GenBank/DDBJ whole genome shotgun (WGS) entry which is preliminary data.</text>
</comment>
<dbReference type="InParanoid" id="A0A152A1I0"/>
<dbReference type="PANTHER" id="PTHR30523">
    <property type="entry name" value="PHOSPHOENOLPYRUVATE CARBOXYLASE"/>
    <property type="match status" value="1"/>
</dbReference>
<gene>
    <name evidence="12" type="ORF">DLAC_03210</name>
</gene>
<dbReference type="InterPro" id="IPR022805">
    <property type="entry name" value="PEP_COase_bac/pln-type"/>
</dbReference>
<evidence type="ECO:0000256" key="11">
    <source>
        <dbReference type="PROSITE-ProRule" id="PRU10112"/>
    </source>
</evidence>
<evidence type="ECO:0000256" key="6">
    <source>
        <dbReference type="ARBA" id="ARBA00022842"/>
    </source>
</evidence>
<dbReference type="HAMAP" id="MF_00595">
    <property type="entry name" value="PEPcase_type1"/>
    <property type="match status" value="1"/>
</dbReference>
<evidence type="ECO:0000256" key="3">
    <source>
        <dbReference type="ARBA" id="ARBA00008346"/>
    </source>
</evidence>
<comment type="subcellular location">
    <subcellularLocation>
        <location evidence="2">Cytoplasm</location>
    </subcellularLocation>
</comment>
<evidence type="ECO:0000256" key="2">
    <source>
        <dbReference type="ARBA" id="ARBA00004496"/>
    </source>
</evidence>
<evidence type="ECO:0000256" key="1">
    <source>
        <dbReference type="ARBA" id="ARBA00001946"/>
    </source>
</evidence>
<evidence type="ECO:0000256" key="7">
    <source>
        <dbReference type="ARBA" id="ARBA00023239"/>
    </source>
</evidence>
<dbReference type="GO" id="GO:0015977">
    <property type="term" value="P:carbon fixation"/>
    <property type="evidence" value="ECO:0007669"/>
    <property type="project" value="UniProtKB-KW"/>
</dbReference>
<dbReference type="InterPro" id="IPR021135">
    <property type="entry name" value="PEP_COase"/>
</dbReference>
<dbReference type="Gene3D" id="1.20.1440.90">
    <property type="entry name" value="Phosphoenolpyruvate/pyruvate domain"/>
    <property type="match status" value="1"/>
</dbReference>
<dbReference type="PRINTS" id="PR00150">
    <property type="entry name" value="PEPCARBXLASE"/>
</dbReference>
<dbReference type="InterPro" id="IPR018129">
    <property type="entry name" value="PEP_COase_Lys_AS"/>
</dbReference>
<dbReference type="EMBL" id="LODT01000016">
    <property type="protein sequence ID" value="KYR00064.1"/>
    <property type="molecule type" value="Genomic_DNA"/>
</dbReference>
<protein>
    <recommendedName>
        <fullName evidence="4">phosphoenolpyruvate carboxylase</fullName>
        <ecNumber evidence="4">4.1.1.31</ecNumber>
    </recommendedName>
</protein>
<proteinExistence type="inferred from homology"/>
<keyword evidence="12" id="KW-0670">Pyruvate</keyword>
<dbReference type="PROSITE" id="PS00393">
    <property type="entry name" value="PEPCASE_2"/>
    <property type="match status" value="1"/>
</dbReference>
<dbReference type="InterPro" id="IPR015813">
    <property type="entry name" value="Pyrv/PenolPyrv_kinase-like_dom"/>
</dbReference>
<evidence type="ECO:0000313" key="12">
    <source>
        <dbReference type="EMBL" id="KYR00064.1"/>
    </source>
</evidence>
<dbReference type="NCBIfam" id="NF000584">
    <property type="entry name" value="PRK00009.1"/>
    <property type="match status" value="1"/>
</dbReference>
<keyword evidence="7" id="KW-0456">Lyase</keyword>
<name>A0A152A1I0_TIELA</name>
<evidence type="ECO:0000256" key="10">
    <source>
        <dbReference type="PROSITE-ProRule" id="PRU10111"/>
    </source>
</evidence>
<dbReference type="STRING" id="361077.A0A152A1I0"/>
<dbReference type="GO" id="GO:0008964">
    <property type="term" value="F:phosphoenolpyruvate carboxylase activity"/>
    <property type="evidence" value="ECO:0007669"/>
    <property type="project" value="UniProtKB-EC"/>
</dbReference>
<dbReference type="FunCoup" id="A0A152A1I0">
    <property type="interactions" value="164"/>
</dbReference>
<dbReference type="Proteomes" id="UP000076078">
    <property type="component" value="Unassembled WGS sequence"/>
</dbReference>
<dbReference type="InterPro" id="IPR033129">
    <property type="entry name" value="PEPCASE_His_AS"/>
</dbReference>
<keyword evidence="6" id="KW-0460">Magnesium</keyword>
<dbReference type="PROSITE" id="PS00781">
    <property type="entry name" value="PEPCASE_1"/>
    <property type="match status" value="1"/>
</dbReference>
<dbReference type="PANTHER" id="PTHR30523:SF6">
    <property type="entry name" value="PHOSPHOENOLPYRUVATE CARBOXYLASE"/>
    <property type="match status" value="1"/>
</dbReference>
<comment type="catalytic activity">
    <reaction evidence="9">
        <text>oxaloacetate + phosphate = phosphoenolpyruvate + hydrogencarbonate</text>
        <dbReference type="Rhea" id="RHEA:28370"/>
        <dbReference type="ChEBI" id="CHEBI:16452"/>
        <dbReference type="ChEBI" id="CHEBI:17544"/>
        <dbReference type="ChEBI" id="CHEBI:43474"/>
        <dbReference type="ChEBI" id="CHEBI:58702"/>
        <dbReference type="EC" id="4.1.1.31"/>
    </reaction>
</comment>
<dbReference type="OMA" id="VFGWTQS"/>
<dbReference type="EC" id="4.1.1.31" evidence="4"/>
<evidence type="ECO:0000256" key="8">
    <source>
        <dbReference type="ARBA" id="ARBA00023300"/>
    </source>
</evidence>
<comment type="cofactor">
    <cofactor evidence="1">
        <name>Mg(2+)</name>
        <dbReference type="ChEBI" id="CHEBI:18420"/>
    </cofactor>
</comment>